<evidence type="ECO:0000313" key="14">
    <source>
        <dbReference type="EMBL" id="EGZ10887.1"/>
    </source>
</evidence>
<evidence type="ECO:0000259" key="13">
    <source>
        <dbReference type="Pfam" id="PF00520"/>
    </source>
</evidence>
<evidence type="ECO:0000256" key="11">
    <source>
        <dbReference type="ARBA" id="ARBA00023180"/>
    </source>
</evidence>
<dbReference type="GO" id="GO:0098703">
    <property type="term" value="P:calcium ion import across plasma membrane"/>
    <property type="evidence" value="ECO:0007669"/>
    <property type="project" value="TreeGrafter"/>
</dbReference>
<dbReference type="Gene3D" id="1.20.120.350">
    <property type="entry name" value="Voltage-gated potassium channels. Chain C"/>
    <property type="match status" value="1"/>
</dbReference>
<keyword evidence="8" id="KW-1133">Transmembrane helix</keyword>
<feature type="non-terminal residue" evidence="14">
    <location>
        <position position="1"/>
    </location>
</feature>
<evidence type="ECO:0000256" key="9">
    <source>
        <dbReference type="ARBA" id="ARBA00023065"/>
    </source>
</evidence>
<evidence type="ECO:0000256" key="6">
    <source>
        <dbReference type="ARBA" id="ARBA00022837"/>
    </source>
</evidence>
<keyword evidence="2" id="KW-0813">Transport</keyword>
<keyword evidence="15" id="KW-1185">Reference proteome</keyword>
<keyword evidence="12" id="KW-0407">Ion channel</keyword>
<keyword evidence="3" id="KW-0109">Calcium transport</keyword>
<keyword evidence="6" id="KW-0106">Calcium</keyword>
<dbReference type="InterPro" id="IPR027359">
    <property type="entry name" value="Volt_channel_dom_sf"/>
</dbReference>
<dbReference type="Proteomes" id="UP000002640">
    <property type="component" value="Unassembled WGS sequence"/>
</dbReference>
<dbReference type="KEGG" id="psoj:PHYSODRAFT_393145"/>
<name>G5A1T9_PHYSP</name>
<evidence type="ECO:0000256" key="12">
    <source>
        <dbReference type="ARBA" id="ARBA00023303"/>
    </source>
</evidence>
<evidence type="ECO:0000256" key="7">
    <source>
        <dbReference type="ARBA" id="ARBA00022882"/>
    </source>
</evidence>
<keyword evidence="5" id="KW-0812">Transmembrane</keyword>
<evidence type="ECO:0000256" key="4">
    <source>
        <dbReference type="ARBA" id="ARBA00022673"/>
    </source>
</evidence>
<dbReference type="GeneID" id="20651173"/>
<feature type="non-terminal residue" evidence="14">
    <location>
        <position position="67"/>
    </location>
</feature>
<accession>G5A1T9</accession>
<dbReference type="SMR" id="G5A1T9"/>
<keyword evidence="7" id="KW-0851">Voltage-gated channel</keyword>
<dbReference type="InterPro" id="IPR005821">
    <property type="entry name" value="Ion_trans_dom"/>
</dbReference>
<keyword evidence="10" id="KW-0472">Membrane</keyword>
<keyword evidence="9" id="KW-0406">Ion transport</keyword>
<gene>
    <name evidence="14" type="ORF">PHYSODRAFT_393145</name>
</gene>
<dbReference type="EMBL" id="JH159158">
    <property type="protein sequence ID" value="EGZ10887.1"/>
    <property type="molecule type" value="Genomic_DNA"/>
</dbReference>
<evidence type="ECO:0000256" key="1">
    <source>
        <dbReference type="ARBA" id="ARBA00004141"/>
    </source>
</evidence>
<evidence type="ECO:0000256" key="10">
    <source>
        <dbReference type="ARBA" id="ARBA00023136"/>
    </source>
</evidence>
<keyword evidence="4" id="KW-0107">Calcium channel</keyword>
<evidence type="ECO:0000256" key="8">
    <source>
        <dbReference type="ARBA" id="ARBA00022989"/>
    </source>
</evidence>
<dbReference type="RefSeq" id="XP_009533632.1">
    <property type="nucleotide sequence ID" value="XM_009535337.1"/>
</dbReference>
<reference evidence="14 15" key="1">
    <citation type="journal article" date="2006" name="Science">
        <title>Phytophthora genome sequences uncover evolutionary origins and mechanisms of pathogenesis.</title>
        <authorList>
            <person name="Tyler B.M."/>
            <person name="Tripathy S."/>
            <person name="Zhang X."/>
            <person name="Dehal P."/>
            <person name="Jiang R.H."/>
            <person name="Aerts A."/>
            <person name="Arredondo F.D."/>
            <person name="Baxter L."/>
            <person name="Bensasson D."/>
            <person name="Beynon J.L."/>
            <person name="Chapman J."/>
            <person name="Damasceno C.M."/>
            <person name="Dorrance A.E."/>
            <person name="Dou D."/>
            <person name="Dickerman A.W."/>
            <person name="Dubchak I.L."/>
            <person name="Garbelotto M."/>
            <person name="Gijzen M."/>
            <person name="Gordon S.G."/>
            <person name="Govers F."/>
            <person name="Grunwald N.J."/>
            <person name="Huang W."/>
            <person name="Ivors K.L."/>
            <person name="Jones R.W."/>
            <person name="Kamoun S."/>
            <person name="Krampis K."/>
            <person name="Lamour K.H."/>
            <person name="Lee M.K."/>
            <person name="McDonald W.H."/>
            <person name="Medina M."/>
            <person name="Meijer H.J."/>
            <person name="Nordberg E.K."/>
            <person name="Maclean D.J."/>
            <person name="Ospina-Giraldo M.D."/>
            <person name="Morris P.F."/>
            <person name="Phuntumart V."/>
            <person name="Putnam N.H."/>
            <person name="Rash S."/>
            <person name="Rose J.K."/>
            <person name="Sakihama Y."/>
            <person name="Salamov A.A."/>
            <person name="Savidor A."/>
            <person name="Scheuring C.F."/>
            <person name="Smith B.M."/>
            <person name="Sobral B.W."/>
            <person name="Terry A."/>
            <person name="Torto-Alalibo T.A."/>
            <person name="Win J."/>
            <person name="Xu Z."/>
            <person name="Zhang H."/>
            <person name="Grigoriev I.V."/>
            <person name="Rokhsar D.S."/>
            <person name="Boore J.L."/>
        </authorList>
    </citation>
    <scope>NUCLEOTIDE SEQUENCE [LARGE SCALE GENOMIC DNA]</scope>
    <source>
        <strain evidence="14 15">P6497</strain>
    </source>
</reference>
<protein>
    <recommendedName>
        <fullName evidence="13">Ion transport domain-containing protein</fullName>
    </recommendedName>
</protein>
<evidence type="ECO:0000256" key="2">
    <source>
        <dbReference type="ARBA" id="ARBA00022448"/>
    </source>
</evidence>
<organism evidence="14 15">
    <name type="scientific">Phytophthora sojae (strain P6497)</name>
    <name type="common">Soybean stem and root rot agent</name>
    <name type="synonym">Phytophthora megasperma f. sp. glycines</name>
    <dbReference type="NCBI Taxonomy" id="1094619"/>
    <lineage>
        <taxon>Eukaryota</taxon>
        <taxon>Sar</taxon>
        <taxon>Stramenopiles</taxon>
        <taxon>Oomycota</taxon>
        <taxon>Peronosporomycetes</taxon>
        <taxon>Peronosporales</taxon>
        <taxon>Peronosporaceae</taxon>
        <taxon>Phytophthora</taxon>
    </lineage>
</organism>
<proteinExistence type="predicted"/>
<dbReference type="Pfam" id="PF00520">
    <property type="entry name" value="Ion_trans"/>
    <property type="match status" value="1"/>
</dbReference>
<dbReference type="GO" id="GO:0005891">
    <property type="term" value="C:voltage-gated calcium channel complex"/>
    <property type="evidence" value="ECO:0007669"/>
    <property type="project" value="TreeGrafter"/>
</dbReference>
<dbReference type="AlphaFoldDB" id="G5A1T9"/>
<evidence type="ECO:0000313" key="15">
    <source>
        <dbReference type="Proteomes" id="UP000002640"/>
    </source>
</evidence>
<keyword evidence="11" id="KW-0325">Glycoprotein</keyword>
<dbReference type="OMA" id="CKTIRCK"/>
<dbReference type="GO" id="GO:0008331">
    <property type="term" value="F:high voltage-gated calcium channel activity"/>
    <property type="evidence" value="ECO:0007669"/>
    <property type="project" value="TreeGrafter"/>
</dbReference>
<sequence>IFAAECVLKIIALGIKGRNSYWSDPWNCIDFLMLFTSFVAEIPGMPNISEFRSIRVLRPLRSLKMFP</sequence>
<dbReference type="SUPFAM" id="SSF81324">
    <property type="entry name" value="Voltage-gated potassium channels"/>
    <property type="match status" value="1"/>
</dbReference>
<evidence type="ECO:0000256" key="5">
    <source>
        <dbReference type="ARBA" id="ARBA00022692"/>
    </source>
</evidence>
<comment type="subcellular location">
    <subcellularLocation>
        <location evidence="1">Membrane</location>
        <topology evidence="1">Multi-pass membrane protein</topology>
    </subcellularLocation>
</comment>
<dbReference type="InParanoid" id="G5A1T9"/>
<evidence type="ECO:0000256" key="3">
    <source>
        <dbReference type="ARBA" id="ARBA00022568"/>
    </source>
</evidence>
<feature type="domain" description="Ion transport" evidence="13">
    <location>
        <begin position="1"/>
        <end position="66"/>
    </location>
</feature>
<dbReference type="InterPro" id="IPR050599">
    <property type="entry name" value="VDCC_alpha-1_subunit"/>
</dbReference>
<dbReference type="PANTHER" id="PTHR45628:SF7">
    <property type="entry name" value="VOLTAGE-DEPENDENT CALCIUM CHANNEL TYPE A SUBUNIT ALPHA-1"/>
    <property type="match status" value="1"/>
</dbReference>
<dbReference type="PANTHER" id="PTHR45628">
    <property type="entry name" value="VOLTAGE-DEPENDENT CALCIUM CHANNEL TYPE A SUBUNIT ALPHA-1"/>
    <property type="match status" value="1"/>
</dbReference>